<evidence type="ECO:0000256" key="1">
    <source>
        <dbReference type="ARBA" id="ARBA00022491"/>
    </source>
</evidence>
<feature type="domain" description="HTH tetR-type" evidence="5">
    <location>
        <begin position="10"/>
        <end position="70"/>
    </location>
</feature>
<dbReference type="InterPro" id="IPR009057">
    <property type="entry name" value="Homeodomain-like_sf"/>
</dbReference>
<dbReference type="InterPro" id="IPR001647">
    <property type="entry name" value="HTH_TetR"/>
</dbReference>
<dbReference type="InterPro" id="IPR050109">
    <property type="entry name" value="HTH-type_TetR-like_transc_reg"/>
</dbReference>
<keyword evidence="4" id="KW-0804">Transcription</keyword>
<gene>
    <name evidence="6" type="ORF">LCGC14_0063060</name>
</gene>
<dbReference type="EMBL" id="LAZR01000015">
    <property type="protein sequence ID" value="KKO06498.1"/>
    <property type="molecule type" value="Genomic_DNA"/>
</dbReference>
<protein>
    <recommendedName>
        <fullName evidence="5">HTH tetR-type domain-containing protein</fullName>
    </recommendedName>
</protein>
<dbReference type="AlphaFoldDB" id="A0A0F9W2P4"/>
<comment type="caution">
    <text evidence="6">The sequence shown here is derived from an EMBL/GenBank/DDBJ whole genome shotgun (WGS) entry which is preliminary data.</text>
</comment>
<dbReference type="PANTHER" id="PTHR30055:SF240">
    <property type="entry name" value="HTH-TYPE TRANSCRIPTIONAL REGULATOR ACRR"/>
    <property type="match status" value="1"/>
</dbReference>
<dbReference type="PROSITE" id="PS50977">
    <property type="entry name" value="HTH_TETR_2"/>
    <property type="match status" value="1"/>
</dbReference>
<dbReference type="InterPro" id="IPR023772">
    <property type="entry name" value="DNA-bd_HTH_TetR-type_CS"/>
</dbReference>
<evidence type="ECO:0000256" key="3">
    <source>
        <dbReference type="ARBA" id="ARBA00023125"/>
    </source>
</evidence>
<keyword evidence="2" id="KW-0805">Transcription regulation</keyword>
<evidence type="ECO:0000256" key="4">
    <source>
        <dbReference type="ARBA" id="ARBA00023163"/>
    </source>
</evidence>
<evidence type="ECO:0000313" key="6">
    <source>
        <dbReference type="EMBL" id="KKO06498.1"/>
    </source>
</evidence>
<sequence>MVRRTKQEAQETRSEIIDAAELCFHRKGISRTSLADIASAAGVTRGAIYWHFQDKADVLEALLERANMPLQPLGEAGRNQHEPDPLGRLRDLLVLLFQRVELDPAVKRINEIIFHKCEYTDDMCDLRNRIQSFRHLCDQNIESTLRNAMGKGQLPPDLDAALASRCVHSFVSGVIDQWLLVPEGLDLAVRAESLADAIVDMLRLSPALRSSA</sequence>
<accession>A0A0F9W2P4</accession>
<reference evidence="6" key="1">
    <citation type="journal article" date="2015" name="Nature">
        <title>Complex archaea that bridge the gap between prokaryotes and eukaryotes.</title>
        <authorList>
            <person name="Spang A."/>
            <person name="Saw J.H."/>
            <person name="Jorgensen S.L."/>
            <person name="Zaremba-Niedzwiedzka K."/>
            <person name="Martijn J."/>
            <person name="Lind A.E."/>
            <person name="van Eijk R."/>
            <person name="Schleper C."/>
            <person name="Guy L."/>
            <person name="Ettema T.J."/>
        </authorList>
    </citation>
    <scope>NUCLEOTIDE SEQUENCE</scope>
</reference>
<evidence type="ECO:0000256" key="2">
    <source>
        <dbReference type="ARBA" id="ARBA00023015"/>
    </source>
</evidence>
<dbReference type="GO" id="GO:0045892">
    <property type="term" value="P:negative regulation of DNA-templated transcription"/>
    <property type="evidence" value="ECO:0007669"/>
    <property type="project" value="UniProtKB-ARBA"/>
</dbReference>
<dbReference type="PRINTS" id="PR00455">
    <property type="entry name" value="HTHTETR"/>
</dbReference>
<dbReference type="GO" id="GO:0000976">
    <property type="term" value="F:transcription cis-regulatory region binding"/>
    <property type="evidence" value="ECO:0007669"/>
    <property type="project" value="TreeGrafter"/>
</dbReference>
<proteinExistence type="predicted"/>
<dbReference type="Gene3D" id="1.10.357.10">
    <property type="entry name" value="Tetracycline Repressor, domain 2"/>
    <property type="match status" value="1"/>
</dbReference>
<dbReference type="Pfam" id="PF00440">
    <property type="entry name" value="TetR_N"/>
    <property type="match status" value="1"/>
</dbReference>
<dbReference type="InterPro" id="IPR036271">
    <property type="entry name" value="Tet_transcr_reg_TetR-rel_C_sf"/>
</dbReference>
<dbReference type="FunFam" id="1.10.357.10:FF:000003">
    <property type="entry name" value="HTH-type transcriptional regulator AcrR"/>
    <property type="match status" value="1"/>
</dbReference>
<dbReference type="PROSITE" id="PS01081">
    <property type="entry name" value="HTH_TETR_1"/>
    <property type="match status" value="1"/>
</dbReference>
<keyword evidence="3" id="KW-0238">DNA-binding</keyword>
<dbReference type="SUPFAM" id="SSF48498">
    <property type="entry name" value="Tetracyclin repressor-like, C-terminal domain"/>
    <property type="match status" value="1"/>
</dbReference>
<dbReference type="Pfam" id="PF08361">
    <property type="entry name" value="TetR_C_2"/>
    <property type="match status" value="1"/>
</dbReference>
<keyword evidence="1" id="KW-0678">Repressor</keyword>
<name>A0A0F9W2P4_9ZZZZ</name>
<dbReference type="PANTHER" id="PTHR30055">
    <property type="entry name" value="HTH-TYPE TRANSCRIPTIONAL REGULATOR RUTR"/>
    <property type="match status" value="1"/>
</dbReference>
<dbReference type="InterPro" id="IPR013572">
    <property type="entry name" value="Tscrpt_reg_MAATS_C"/>
</dbReference>
<evidence type="ECO:0000259" key="5">
    <source>
        <dbReference type="PROSITE" id="PS50977"/>
    </source>
</evidence>
<organism evidence="6">
    <name type="scientific">marine sediment metagenome</name>
    <dbReference type="NCBI Taxonomy" id="412755"/>
    <lineage>
        <taxon>unclassified sequences</taxon>
        <taxon>metagenomes</taxon>
        <taxon>ecological metagenomes</taxon>
    </lineage>
</organism>
<dbReference type="SUPFAM" id="SSF46689">
    <property type="entry name" value="Homeodomain-like"/>
    <property type="match status" value="1"/>
</dbReference>
<dbReference type="GO" id="GO:0003700">
    <property type="term" value="F:DNA-binding transcription factor activity"/>
    <property type="evidence" value="ECO:0007669"/>
    <property type="project" value="TreeGrafter"/>
</dbReference>